<dbReference type="EMBL" id="CP063233">
    <property type="protein sequence ID" value="QOU04441.1"/>
    <property type="molecule type" value="Genomic_DNA"/>
</dbReference>
<accession>A0A7M2J481</accession>
<evidence type="ECO:0000313" key="1">
    <source>
        <dbReference type="EMBL" id="QOU04441.1"/>
    </source>
</evidence>
<dbReference type="InterPro" id="IPR013467">
    <property type="entry name" value="HNH78-like"/>
</dbReference>
<reference evidence="1 2" key="1">
    <citation type="submission" date="2020-10" db="EMBL/GenBank/DDBJ databases">
        <title>Complete genome sequence of a novel Pseudomonas fluorescens strain isolated from the flower of kumarahou (Pomaderris kumeraho).</title>
        <authorList>
            <person name="Summers M.C."/>
            <person name="Nowak V."/>
            <person name="Fairhurst M.J."/>
            <person name="Owen J.G."/>
            <person name="Gerth M.L."/>
            <person name="Patrick W.M."/>
        </authorList>
    </citation>
    <scope>NUCLEOTIDE SEQUENCE [LARGE SCALE GENOMIC DNA]</scope>
    <source>
        <strain evidence="1 2">KF1</strain>
    </source>
</reference>
<dbReference type="NCBIfam" id="TIGR02646">
    <property type="entry name" value="retron system putative HNH endonuclease"/>
    <property type="match status" value="1"/>
</dbReference>
<dbReference type="Proteomes" id="UP000593833">
    <property type="component" value="Chromosome"/>
</dbReference>
<organism evidence="1 2">
    <name type="scientific">Pseudomonas fluorescens</name>
    <dbReference type="NCBI Taxonomy" id="294"/>
    <lineage>
        <taxon>Bacteria</taxon>
        <taxon>Pseudomonadati</taxon>
        <taxon>Pseudomonadota</taxon>
        <taxon>Gammaproteobacteria</taxon>
        <taxon>Pseudomonadales</taxon>
        <taxon>Pseudomonadaceae</taxon>
        <taxon>Pseudomonas</taxon>
    </lineage>
</organism>
<dbReference type="NCBIfam" id="NF041761">
    <property type="entry name" value="PtuB"/>
    <property type="match status" value="1"/>
</dbReference>
<protein>
    <submittedName>
        <fullName evidence="1">TIGR02646 family protein</fullName>
    </submittedName>
</protein>
<sequence length="212" mass="24246">MRRLNRQDEPPAGLRRYRHGRDAWSAVTPEERIAIWQSLDLMQGARCAYCEGPMGDGNRHIEHFRQRGRYPQGTFDWSNLFGSCNRAGTCGKAKDQCGRYPPETLIKPDIEDPEVFLLFTPGGTVRPRAGLTANNHLRATETIRILVLDGALNQIRRAQLCGYIQTMEIFADYAEAYPDDDSWVEELEREVRDTAHLPYATAIRHVLTRQSE</sequence>
<dbReference type="Gene3D" id="1.10.30.50">
    <property type="match status" value="1"/>
</dbReference>
<dbReference type="AlphaFoldDB" id="A0A7M2J481"/>
<dbReference type="InterPro" id="IPR053575">
    <property type="entry name" value="Retron_Ec78_HNH_endo"/>
</dbReference>
<name>A0A7M2J481_PSEFL</name>
<proteinExistence type="predicted"/>
<evidence type="ECO:0000313" key="2">
    <source>
        <dbReference type="Proteomes" id="UP000593833"/>
    </source>
</evidence>
<dbReference type="RefSeq" id="WP_193689855.1">
    <property type="nucleotide sequence ID" value="NZ_CP063233.1"/>
</dbReference>
<gene>
    <name evidence="1" type="ORF">IM720_27750</name>
</gene>